<reference evidence="2" key="1">
    <citation type="journal article" date="2024" name="Int. J. Syst. Evol. Microbiol.">
        <title>Pectobacterium araliae sp. nov., a pathogen causing bacterial soft rot of Japanese angelica tree in Japan.</title>
        <authorList>
            <person name="Sawada H."/>
            <person name="Someya N."/>
            <person name="Morohoshi T."/>
            <person name="Ono M."/>
            <person name="Satou M."/>
        </authorList>
    </citation>
    <scope>NUCLEOTIDE SEQUENCE [LARGE SCALE GENOMIC DNA]</scope>
    <source>
        <strain evidence="2">MAFF 302110</strain>
    </source>
</reference>
<dbReference type="EMBL" id="AP028908">
    <property type="protein sequence ID" value="BES86638.1"/>
    <property type="molecule type" value="Genomic_DNA"/>
</dbReference>
<name>A0AAN0MNK4_9GAMM</name>
<sequence>MDLFSPIPGIPLHKYFQYLAEREDLGPVRDVINSWGIGLLDRRNEKEKFVKEFQTTFNSSFWELYLNKVFKELGMNVDYTKESPDFCVSTPDGYVVNIEAVVADPPVITTQPIDKAHEDHQNPLDDDAFIDDCTIKLLGRLKSKLDLYKGVGGKKHPYSSLEHVKDNPFVIAIAPFNQQFSFSQNNISINQVLFGIDRPRLNSDKNLVVAEKNSIIKPTGTKLELGIFTNDSFKEISAVIFSSTGMLGKAIVESGISSYIRATRYRQIYKYDFYKNEGADNLGKKHHQLTPTHDVFSIRFIDGNFICGSDMHLCKSEEYRESHVDGLHIYFNPYATIPLEPSFFDNYDITHNFFNPELRECIMEHHDQSLVSRQIIGY</sequence>
<dbReference type="RefSeq" id="WP_261850014.1">
    <property type="nucleotide sequence ID" value="NZ_AP028908.1"/>
</dbReference>
<protein>
    <recommendedName>
        <fullName evidence="3">Glycosaminoglycan attachment site</fullName>
    </recommendedName>
</protein>
<evidence type="ECO:0000313" key="2">
    <source>
        <dbReference type="Proteomes" id="UP001377830"/>
    </source>
</evidence>
<evidence type="ECO:0000313" key="1">
    <source>
        <dbReference type="EMBL" id="BES86638.1"/>
    </source>
</evidence>
<organism evidence="1 2">
    <name type="scientific">Pectobacterium araliae</name>
    <dbReference type="NCBI Taxonomy" id="3073862"/>
    <lineage>
        <taxon>Bacteria</taxon>
        <taxon>Pseudomonadati</taxon>
        <taxon>Pseudomonadota</taxon>
        <taxon>Gammaproteobacteria</taxon>
        <taxon>Enterobacterales</taxon>
        <taxon>Pectobacteriaceae</taxon>
        <taxon>Pectobacterium</taxon>
    </lineage>
</organism>
<dbReference type="Proteomes" id="UP001377830">
    <property type="component" value="Chromosome"/>
</dbReference>
<keyword evidence="2" id="KW-1185">Reference proteome</keyword>
<accession>A0AAN0MNK4</accession>
<evidence type="ECO:0008006" key="3">
    <source>
        <dbReference type="Google" id="ProtNLM"/>
    </source>
</evidence>
<dbReference type="KEGG" id="parl:PEC302110_37350"/>
<gene>
    <name evidence="1" type="ORF">PEC302110_37350</name>
</gene>
<proteinExistence type="predicted"/>
<dbReference type="AlphaFoldDB" id="A0AAN0MNK4"/>